<dbReference type="InterPro" id="IPR050204">
    <property type="entry name" value="AraC_XylS_family_regulators"/>
</dbReference>
<keyword evidence="1" id="KW-0805">Transcription regulation</keyword>
<dbReference type="RefSeq" id="WP_345154767.1">
    <property type="nucleotide sequence ID" value="NZ_BAABEO010000036.1"/>
</dbReference>
<dbReference type="InterPro" id="IPR020449">
    <property type="entry name" value="Tscrpt_reg_AraC-type_HTH"/>
</dbReference>
<dbReference type="Proteomes" id="UP001500752">
    <property type="component" value="Unassembled WGS sequence"/>
</dbReference>
<proteinExistence type="predicted"/>
<evidence type="ECO:0000256" key="3">
    <source>
        <dbReference type="ARBA" id="ARBA00023163"/>
    </source>
</evidence>
<sequence length="327" mass="35529">MKEFHAGSSDAWEAICVEQFQLCRIDWAASSFGAGLRATTTIPNFSLQLLTSGAFGVSRTPLHARRHESDDLMVVLQHGGDAGLVEHKGVRTELGAGEGILIDTRFPYVFDFRSPVRQTVLKLPRNAAGRLEKAAGRIIPLADGPSARVFNTIISELVRMDDHGSVDGDQAGQKAGRLRPETSTPGAEANVIATAAIDILAAMYAADQGASSGSPGHEALLRSAQDFIRSRFWDVEMTPALVAGHLGISPRFLSQIFERSGHSPAAYIRQVRLEQAERLLRHPSQRDAAIFDVGLRVGFPDATTFTRAFRRAYGVVPSEYRAVAFHP</sequence>
<protein>
    <submittedName>
        <fullName evidence="6">AraC family transcriptional regulator</fullName>
    </submittedName>
</protein>
<accession>A0ABP7DEZ0</accession>
<evidence type="ECO:0000256" key="1">
    <source>
        <dbReference type="ARBA" id="ARBA00023015"/>
    </source>
</evidence>
<evidence type="ECO:0000313" key="6">
    <source>
        <dbReference type="EMBL" id="GAA3704814.1"/>
    </source>
</evidence>
<keyword evidence="2" id="KW-0238">DNA-binding</keyword>
<dbReference type="PANTHER" id="PTHR46796:SF6">
    <property type="entry name" value="ARAC SUBFAMILY"/>
    <property type="match status" value="1"/>
</dbReference>
<dbReference type="EMBL" id="BAABEO010000036">
    <property type="protein sequence ID" value="GAA3704814.1"/>
    <property type="molecule type" value="Genomic_DNA"/>
</dbReference>
<dbReference type="PRINTS" id="PR00032">
    <property type="entry name" value="HTHARAC"/>
</dbReference>
<dbReference type="InterPro" id="IPR035418">
    <property type="entry name" value="AraC-bd_2"/>
</dbReference>
<dbReference type="Pfam" id="PF12833">
    <property type="entry name" value="HTH_18"/>
    <property type="match status" value="1"/>
</dbReference>
<keyword evidence="7" id="KW-1185">Reference proteome</keyword>
<dbReference type="InterPro" id="IPR009057">
    <property type="entry name" value="Homeodomain-like_sf"/>
</dbReference>
<evidence type="ECO:0000256" key="4">
    <source>
        <dbReference type="SAM" id="MobiDB-lite"/>
    </source>
</evidence>
<evidence type="ECO:0000256" key="2">
    <source>
        <dbReference type="ARBA" id="ARBA00023125"/>
    </source>
</evidence>
<keyword evidence="3" id="KW-0804">Transcription</keyword>
<evidence type="ECO:0000313" key="7">
    <source>
        <dbReference type="Proteomes" id="UP001500752"/>
    </source>
</evidence>
<dbReference type="Pfam" id="PF14525">
    <property type="entry name" value="AraC_binding_2"/>
    <property type="match status" value="1"/>
</dbReference>
<dbReference type="PANTHER" id="PTHR46796">
    <property type="entry name" value="HTH-TYPE TRANSCRIPTIONAL ACTIVATOR RHAS-RELATED"/>
    <property type="match status" value="1"/>
</dbReference>
<comment type="caution">
    <text evidence="6">The sequence shown here is derived from an EMBL/GenBank/DDBJ whole genome shotgun (WGS) entry which is preliminary data.</text>
</comment>
<feature type="region of interest" description="Disordered" evidence="4">
    <location>
        <begin position="164"/>
        <end position="184"/>
    </location>
</feature>
<gene>
    <name evidence="6" type="ORF">GCM10023081_46390</name>
</gene>
<dbReference type="SUPFAM" id="SSF46689">
    <property type="entry name" value="Homeodomain-like"/>
    <property type="match status" value="1"/>
</dbReference>
<dbReference type="SMART" id="SM00342">
    <property type="entry name" value="HTH_ARAC"/>
    <property type="match status" value="1"/>
</dbReference>
<name>A0ABP7DEZ0_9MICC</name>
<dbReference type="InterPro" id="IPR018060">
    <property type="entry name" value="HTH_AraC"/>
</dbReference>
<dbReference type="Gene3D" id="1.10.10.60">
    <property type="entry name" value="Homeodomain-like"/>
    <property type="match status" value="1"/>
</dbReference>
<evidence type="ECO:0000259" key="5">
    <source>
        <dbReference type="PROSITE" id="PS01124"/>
    </source>
</evidence>
<dbReference type="PROSITE" id="PS01124">
    <property type="entry name" value="HTH_ARAC_FAMILY_2"/>
    <property type="match status" value="1"/>
</dbReference>
<organism evidence="6 7">
    <name type="scientific">Arthrobacter ginkgonis</name>
    <dbReference type="NCBI Taxonomy" id="1630594"/>
    <lineage>
        <taxon>Bacteria</taxon>
        <taxon>Bacillati</taxon>
        <taxon>Actinomycetota</taxon>
        <taxon>Actinomycetes</taxon>
        <taxon>Micrococcales</taxon>
        <taxon>Micrococcaceae</taxon>
        <taxon>Arthrobacter</taxon>
    </lineage>
</organism>
<feature type="domain" description="HTH araC/xylS-type" evidence="5">
    <location>
        <begin position="222"/>
        <end position="323"/>
    </location>
</feature>
<reference evidence="7" key="1">
    <citation type="journal article" date="2019" name="Int. J. Syst. Evol. Microbiol.">
        <title>The Global Catalogue of Microorganisms (GCM) 10K type strain sequencing project: providing services to taxonomists for standard genome sequencing and annotation.</title>
        <authorList>
            <consortium name="The Broad Institute Genomics Platform"/>
            <consortium name="The Broad Institute Genome Sequencing Center for Infectious Disease"/>
            <person name="Wu L."/>
            <person name="Ma J."/>
        </authorList>
    </citation>
    <scope>NUCLEOTIDE SEQUENCE [LARGE SCALE GENOMIC DNA]</scope>
    <source>
        <strain evidence="7">JCM 30742</strain>
    </source>
</reference>